<dbReference type="OrthoDB" id="7058344at2"/>
<evidence type="ECO:0000313" key="2">
    <source>
        <dbReference type="EMBL" id="CUH81420.1"/>
    </source>
</evidence>
<dbReference type="EMBL" id="CYSE01000008">
    <property type="protein sequence ID" value="CUH81420.1"/>
    <property type="molecule type" value="Genomic_DNA"/>
</dbReference>
<keyword evidence="3" id="KW-1185">Reference proteome</keyword>
<feature type="domain" description="Effector-associated" evidence="1">
    <location>
        <begin position="736"/>
        <end position="819"/>
    </location>
</feature>
<accession>A0A0P1GHG6</accession>
<dbReference type="STRING" id="441103.TRN7648_03459"/>
<proteinExistence type="predicted"/>
<dbReference type="AlphaFoldDB" id="A0A0P1GHG6"/>
<evidence type="ECO:0000313" key="3">
    <source>
        <dbReference type="Proteomes" id="UP000054935"/>
    </source>
</evidence>
<protein>
    <recommendedName>
        <fullName evidence="1">Effector-associated domain-containing protein</fullName>
    </recommendedName>
</protein>
<dbReference type="InterPro" id="IPR045430">
    <property type="entry name" value="EAD1"/>
</dbReference>
<gene>
    <name evidence="2" type="ORF">TRN7648_03459</name>
</gene>
<reference evidence="2 3" key="1">
    <citation type="submission" date="2015-09" db="EMBL/GenBank/DDBJ databases">
        <authorList>
            <consortium name="Swine Surveillance"/>
        </authorList>
    </citation>
    <scope>NUCLEOTIDE SEQUENCE [LARGE SCALE GENOMIC DNA]</scope>
    <source>
        <strain evidence="2 3">CECT 7648</strain>
    </source>
</reference>
<sequence length="835" mass="92202">MRVDQAIFGNTKHGFALRCASGDQKFAAELAQRLDLPDTEPPGSDWSPVISGFQVGNRYVIARMFRDLTAERAGMVVTHALICDLDAIEVVDNLQPLVKNLHTSFDSMPTSVAALEVNFGSGEPNLTPDLVDTAKALVSRGTGPVVRIGTEGFEELIVALWARLWPSLRRSFSFRLSFGPRDVGDTPAPTIVCTPEALRGRWQQKRLVGQCGDDQSQAAWMLAGSHEGAELRAFGDRIGASLDSFQDLHLLEQAYALLVRTPDVVSGLISAARLVERLSSDPQIGVVEKRFIVERLVRVFPDAQPSDILALRNLPFSSYDSGDLVWQAMTSWFERNQFSSRDDAGLVAIISDAFVDKNAVVLWREAAKKGLEQSSCATGGRFAAGFWRWVSVEPSLVSPLIAFVSNDIRRLDALEIAAPRSIDTRTAKLIMTLAAEKGLFRLHAIAAGASMEPVEAARIQSALEPGEDTASMQLAMRRATPSGILDVVESLPDVRVLAIAGERVAKDPSLLMTRDMTMACNRRVWAAALKIDQESWRGPEDPQMAFEGLLEEQIGGKSPPADLLYQLSGTPLADLSTYPRRAQVWKKLPQSTRERLLMGTANAWFQSAGSFEPKDSIEIELAQWIISDPRFDEFMRRFQAGRIAEGLEVINSLGGLDDAWLSRWILDAVRENKSILGTDADLLGRTLSSRELRCAVDDIIAIYRAGRKDVEPALRQCIGLIGFFDRLLLGISPPSSDEKWVMLIELAAELLPNGPDQDSLWERAGGRTADLLNHGTGQERWRHAIRAIQSGRSPRAPKLIQQLQVDFPGNKKLRLLAADPQFQDQISPRSSLWRW</sequence>
<dbReference type="Pfam" id="PF20012">
    <property type="entry name" value="GAP1-N1"/>
    <property type="match status" value="1"/>
</dbReference>
<organism evidence="2 3">
    <name type="scientific">Tropicibacter naphthalenivorans</name>
    <dbReference type="NCBI Taxonomy" id="441103"/>
    <lineage>
        <taxon>Bacteria</taxon>
        <taxon>Pseudomonadati</taxon>
        <taxon>Pseudomonadota</taxon>
        <taxon>Alphaproteobacteria</taxon>
        <taxon>Rhodobacterales</taxon>
        <taxon>Roseobacteraceae</taxon>
        <taxon>Tropicibacter</taxon>
    </lineage>
</organism>
<evidence type="ECO:0000259" key="1">
    <source>
        <dbReference type="Pfam" id="PF19955"/>
    </source>
</evidence>
<dbReference type="Proteomes" id="UP000054935">
    <property type="component" value="Unassembled WGS sequence"/>
</dbReference>
<name>A0A0P1GHG6_9RHOB</name>
<dbReference type="RefSeq" id="WP_058248883.1">
    <property type="nucleotide sequence ID" value="NZ_CYSE01000008.1"/>
</dbReference>
<dbReference type="Pfam" id="PF19955">
    <property type="entry name" value="EAD1"/>
    <property type="match status" value="1"/>
</dbReference>